<comment type="caution">
    <text evidence="3">The sequence shown here is derived from an EMBL/GenBank/DDBJ whole genome shotgun (WGS) entry which is preliminary data.</text>
</comment>
<dbReference type="EMBL" id="MOBK01000006">
    <property type="protein sequence ID" value="RON21059.1"/>
    <property type="molecule type" value="Genomic_DNA"/>
</dbReference>
<gene>
    <name evidence="3" type="ORF">BK660_17810</name>
</gene>
<evidence type="ECO:0000256" key="2">
    <source>
        <dbReference type="SAM" id="SignalP"/>
    </source>
</evidence>
<dbReference type="Proteomes" id="UP000285636">
    <property type="component" value="Unassembled WGS sequence"/>
</dbReference>
<proteinExistence type="predicted"/>
<feature type="chain" id="PRO_5019313111" evidence="2">
    <location>
        <begin position="21"/>
        <end position="85"/>
    </location>
</feature>
<evidence type="ECO:0000313" key="3">
    <source>
        <dbReference type="EMBL" id="RON21059.1"/>
    </source>
</evidence>
<organism evidence="3 4">
    <name type="scientific">Pseudomonas brassicacearum</name>
    <dbReference type="NCBI Taxonomy" id="930166"/>
    <lineage>
        <taxon>Bacteria</taxon>
        <taxon>Pseudomonadati</taxon>
        <taxon>Pseudomonadota</taxon>
        <taxon>Gammaproteobacteria</taxon>
        <taxon>Pseudomonadales</taxon>
        <taxon>Pseudomonadaceae</taxon>
        <taxon>Pseudomonas</taxon>
    </lineage>
</organism>
<protein>
    <submittedName>
        <fullName evidence="3">Uncharacterized protein</fullName>
    </submittedName>
</protein>
<feature type="region of interest" description="Disordered" evidence="1">
    <location>
        <begin position="52"/>
        <end position="79"/>
    </location>
</feature>
<feature type="signal peptide" evidence="2">
    <location>
        <begin position="1"/>
        <end position="20"/>
    </location>
</feature>
<evidence type="ECO:0000313" key="4">
    <source>
        <dbReference type="Proteomes" id="UP000285636"/>
    </source>
</evidence>
<name>A0A423I6R4_9PSED</name>
<keyword evidence="2" id="KW-0732">Signal</keyword>
<sequence>MMTKMLAVLSLAALPFHSVAHDEYSNGSMEIDFYSIELSPNEKLKMSHLQIYSENESHEDEGANDNSLPSPPQHIINDDPALILL</sequence>
<dbReference type="AlphaFoldDB" id="A0A423I6R4"/>
<reference evidence="3 4" key="1">
    <citation type="submission" date="2016-10" db="EMBL/GenBank/DDBJ databases">
        <title>Comparative genome analysis of multiple Pseudomonas spp. focuses on biocontrol and plant growth promoting traits.</title>
        <authorList>
            <person name="Tao X.-Y."/>
            <person name="Taylor C.G."/>
        </authorList>
    </citation>
    <scope>NUCLEOTIDE SEQUENCE [LARGE SCALE GENOMIC DNA]</scope>
    <source>
        <strain evidence="3 4">38D7</strain>
    </source>
</reference>
<evidence type="ECO:0000256" key="1">
    <source>
        <dbReference type="SAM" id="MobiDB-lite"/>
    </source>
</evidence>
<accession>A0A423I6R4</accession>